<comment type="caution">
    <text evidence="2">The sequence shown here is derived from an EMBL/GenBank/DDBJ whole genome shotgun (WGS) entry which is preliminary data.</text>
</comment>
<name>A0A812QZP8_9DINO</name>
<feature type="region of interest" description="Disordered" evidence="1">
    <location>
        <begin position="495"/>
        <end position="514"/>
    </location>
</feature>
<protein>
    <submittedName>
        <fullName evidence="2">Uncharacterized protein</fullName>
    </submittedName>
</protein>
<dbReference type="OrthoDB" id="412608at2759"/>
<keyword evidence="3" id="KW-1185">Reference proteome</keyword>
<accession>A0A812QZP8</accession>
<dbReference type="EMBL" id="CAJNJA010017932">
    <property type="protein sequence ID" value="CAE7411251.1"/>
    <property type="molecule type" value="Genomic_DNA"/>
</dbReference>
<dbReference type="Proteomes" id="UP000601435">
    <property type="component" value="Unassembled WGS sequence"/>
</dbReference>
<proteinExistence type="predicted"/>
<evidence type="ECO:0000313" key="3">
    <source>
        <dbReference type="Proteomes" id="UP000601435"/>
    </source>
</evidence>
<evidence type="ECO:0000313" key="2">
    <source>
        <dbReference type="EMBL" id="CAE7411251.1"/>
    </source>
</evidence>
<organism evidence="2 3">
    <name type="scientific">Symbiodinium necroappetens</name>
    <dbReference type="NCBI Taxonomy" id="1628268"/>
    <lineage>
        <taxon>Eukaryota</taxon>
        <taxon>Sar</taxon>
        <taxon>Alveolata</taxon>
        <taxon>Dinophyceae</taxon>
        <taxon>Suessiales</taxon>
        <taxon>Symbiodiniaceae</taxon>
        <taxon>Symbiodinium</taxon>
    </lineage>
</organism>
<gene>
    <name evidence="2" type="ORF">SNEC2469_LOCUS11304</name>
</gene>
<reference evidence="2" key="1">
    <citation type="submission" date="2021-02" db="EMBL/GenBank/DDBJ databases">
        <authorList>
            <person name="Dougan E. K."/>
            <person name="Rhodes N."/>
            <person name="Thang M."/>
            <person name="Chan C."/>
        </authorList>
    </citation>
    <scope>NUCLEOTIDE SEQUENCE</scope>
</reference>
<sequence>MDEELFGIFRFARTVVTPFKEICLELVLQLQQDWITRVLDMPPDATMNGQELKVKFRRNFTLQSVLSEALGMYLATAHELLEHFRYLRSSPSKAAALIAPPSDEKSEETKKLVVSQMKSEWELVLRLESSAASACELQEHCRHVSYQCYRELMAVWEKHSWKVHPEALSLTRAWYPELAWSSNIESLFKEMTSAVKRSGQSDVGSLPNLMAVAIRGLHRRLCISEDAPQALKLEKDDWSGAQTPALKPKIFNPTSAPVCRTDVNVISVSFFHWSHGQAVSIDSITKPFPSTSAFHHNHHSLNFMAGLMLADSPLARMGRDPVNEIQFFWVPAVQLKELPFSFKGPLPDLAVDETNIPMNDEKSPDPLSTNQSTHALTLDVGRNLVRKLLLRPDEVRFFGYSIHLAEPVLSDKCGCSILLRRGMKDFSLMGWLVQSGDVLKLTVRNLIDFMDSRGARMPKNATKAQRIRRILSMDDIQQECSADVINAMVQKLEQQEEKRRQKEEKGTDPTTEGEIHWEVLEEDAATAACRQLLGQQHDDEDEDDAEEASKLHLVGDASFLPMSLSLSRSLFCLVAQYATNHPRVFPQVVVLSEVAQGPTDEPMTDARPAVPDGRASRALLSNACALPPELVSELPLPEGTAMHMVLHKDRTLPHFQGRLTSGEVWDGKPLV</sequence>
<evidence type="ECO:0000256" key="1">
    <source>
        <dbReference type="SAM" id="MobiDB-lite"/>
    </source>
</evidence>
<dbReference type="AlphaFoldDB" id="A0A812QZP8"/>